<dbReference type="SUPFAM" id="SSF55753">
    <property type="entry name" value="Actin depolymerizing proteins"/>
    <property type="match status" value="1"/>
</dbReference>
<comment type="caution">
    <text evidence="1">The sequence shown here is derived from an EMBL/GenBank/DDBJ whole genome shotgun (WGS) entry which is preliminary data.</text>
</comment>
<gene>
    <name evidence="1" type="ORF">S01H4_22275</name>
</gene>
<dbReference type="EMBL" id="BART01010182">
    <property type="protein sequence ID" value="GAG86183.1"/>
    <property type="molecule type" value="Genomic_DNA"/>
</dbReference>
<protein>
    <submittedName>
        <fullName evidence="1">Uncharacterized protein</fullName>
    </submittedName>
</protein>
<sequence length="193" mass="22214">LEIAENVPLHNLLGSDFILLFISPAHKRVYHWIGKNTTPKMKGGAAIRVGVVRDIEAGGYLIRTEDEAEESIGFKFIIGLVEEEEEEKPEEAKPFYDGTQDEEITTGQILKLLEKMAVPEGYERKFVLVNNQIFRYKEYTTSSYGADLLNKKLFPLREEIDDGVYTFEDHLPRILFSYNKIKVIELLKKKDKS</sequence>
<feature type="non-terminal residue" evidence="1">
    <location>
        <position position="1"/>
    </location>
</feature>
<evidence type="ECO:0000313" key="1">
    <source>
        <dbReference type="EMBL" id="GAG86183.1"/>
    </source>
</evidence>
<accession>X1BQ24</accession>
<organism evidence="1">
    <name type="scientific">marine sediment metagenome</name>
    <dbReference type="NCBI Taxonomy" id="412755"/>
    <lineage>
        <taxon>unclassified sequences</taxon>
        <taxon>metagenomes</taxon>
        <taxon>ecological metagenomes</taxon>
    </lineage>
</organism>
<name>X1BQ24_9ZZZZ</name>
<reference evidence="1" key="1">
    <citation type="journal article" date="2014" name="Front. Microbiol.">
        <title>High frequency of phylogenetically diverse reductive dehalogenase-homologous genes in deep subseafloor sedimentary metagenomes.</title>
        <authorList>
            <person name="Kawai M."/>
            <person name="Futagami T."/>
            <person name="Toyoda A."/>
            <person name="Takaki Y."/>
            <person name="Nishi S."/>
            <person name="Hori S."/>
            <person name="Arai W."/>
            <person name="Tsubouchi T."/>
            <person name="Morono Y."/>
            <person name="Uchiyama I."/>
            <person name="Ito T."/>
            <person name="Fujiyama A."/>
            <person name="Inagaki F."/>
            <person name="Takami H."/>
        </authorList>
    </citation>
    <scope>NUCLEOTIDE SEQUENCE</scope>
    <source>
        <strain evidence="1">Expedition CK06-06</strain>
    </source>
</reference>
<proteinExistence type="predicted"/>
<dbReference type="AlphaFoldDB" id="X1BQ24"/>